<dbReference type="SMART" id="SM00679">
    <property type="entry name" value="CTNS"/>
    <property type="match status" value="2"/>
</dbReference>
<keyword evidence="3 8" id="KW-0812">Transmembrane</keyword>
<organism evidence="9 10">
    <name type="scientific">Coccomyxa viridis</name>
    <dbReference type="NCBI Taxonomy" id="1274662"/>
    <lineage>
        <taxon>Eukaryota</taxon>
        <taxon>Viridiplantae</taxon>
        <taxon>Chlorophyta</taxon>
        <taxon>core chlorophytes</taxon>
        <taxon>Trebouxiophyceae</taxon>
        <taxon>Trebouxiophyceae incertae sedis</taxon>
        <taxon>Coccomyxaceae</taxon>
        <taxon>Coccomyxa</taxon>
    </lineage>
</organism>
<sequence length="223" mass="23575">MAAVQGSTTAEVVATILGYCVLLGSCTRSVPQIVRIVKNRSADGVSMAAQYAELIAYSITLAYNLRHRYAFSTYGDTATCWLQDIVLIILIARYRKQLGPKTLASGILIGLGLWAMLSGAVSMHALAALQASTIAIIALGGRLPQIMLNARRGNSGELSPLTSILNLAGNVVRLFTTAVLTKDGLNMVATAVQTLLNGILVWQSVRTAMRATQNQTPDAAGAV</sequence>
<reference evidence="9 10" key="1">
    <citation type="submission" date="2024-06" db="EMBL/GenBank/DDBJ databases">
        <authorList>
            <person name="Kraege A."/>
            <person name="Thomma B."/>
        </authorList>
    </citation>
    <scope>NUCLEOTIDE SEQUENCE [LARGE SCALE GENOMIC DNA]</scope>
</reference>
<dbReference type="Proteomes" id="UP001497392">
    <property type="component" value="Unassembled WGS sequence"/>
</dbReference>
<dbReference type="InterPro" id="IPR016817">
    <property type="entry name" value="MannP-dilichol_defect-1"/>
</dbReference>
<gene>
    <name evidence="9" type="primary">g6235</name>
    <name evidence="9" type="ORF">VP750_LOCUS5343</name>
</gene>
<evidence type="ECO:0000313" key="9">
    <source>
        <dbReference type="EMBL" id="CAL5223684.1"/>
    </source>
</evidence>
<dbReference type="EMBL" id="CAXHTA020000009">
    <property type="protein sequence ID" value="CAL5223684.1"/>
    <property type="molecule type" value="Genomic_DNA"/>
</dbReference>
<evidence type="ECO:0000256" key="6">
    <source>
        <dbReference type="ARBA" id="ARBA00023136"/>
    </source>
</evidence>
<dbReference type="PANTHER" id="PTHR12226:SF2">
    <property type="entry name" value="MANNOSE-P-DOLICHOL UTILIZATION DEFECT 1 PROTEIN"/>
    <property type="match status" value="1"/>
</dbReference>
<evidence type="ECO:0000256" key="3">
    <source>
        <dbReference type="ARBA" id="ARBA00022692"/>
    </source>
</evidence>
<accession>A0ABP1FXG7</accession>
<keyword evidence="10" id="KW-1185">Reference proteome</keyword>
<keyword evidence="5 8" id="KW-1133">Transmembrane helix</keyword>
<evidence type="ECO:0000256" key="7">
    <source>
        <dbReference type="ARBA" id="ARBA00038475"/>
    </source>
</evidence>
<protein>
    <recommendedName>
        <fullName evidence="8">Mannose-P-dolichol utilization defect 1 protein homolog</fullName>
    </recommendedName>
</protein>
<evidence type="ECO:0000313" key="10">
    <source>
        <dbReference type="Proteomes" id="UP001497392"/>
    </source>
</evidence>
<name>A0ABP1FXG7_9CHLO</name>
<dbReference type="PIRSF" id="PIRSF023381">
    <property type="entry name" value="MannP-dilichol_defect-1p"/>
    <property type="match status" value="1"/>
</dbReference>
<proteinExistence type="inferred from homology"/>
<evidence type="ECO:0000256" key="1">
    <source>
        <dbReference type="ARBA" id="ARBA00004141"/>
    </source>
</evidence>
<dbReference type="InterPro" id="IPR006603">
    <property type="entry name" value="PQ-loop_rpt"/>
</dbReference>
<dbReference type="PANTHER" id="PTHR12226">
    <property type="entry name" value="MANNOSE-P-DOLICHOL UTILIZATION DEFECT 1 LEC35 -RELATED"/>
    <property type="match status" value="1"/>
</dbReference>
<comment type="subcellular location">
    <subcellularLocation>
        <location evidence="1 8">Membrane</location>
        <topology evidence="1 8">Multi-pass membrane protein</topology>
    </subcellularLocation>
</comment>
<keyword evidence="2" id="KW-0813">Transport</keyword>
<evidence type="ECO:0000256" key="5">
    <source>
        <dbReference type="ARBA" id="ARBA00022989"/>
    </source>
</evidence>
<comment type="similarity">
    <text evidence="7 8">Belongs to the MPDU1 (TC 2.A.43.3) family.</text>
</comment>
<keyword evidence="4" id="KW-0677">Repeat</keyword>
<evidence type="ECO:0000256" key="4">
    <source>
        <dbReference type="ARBA" id="ARBA00022737"/>
    </source>
</evidence>
<keyword evidence="6 8" id="KW-0472">Membrane</keyword>
<dbReference type="Gene3D" id="1.20.1280.290">
    <property type="match status" value="2"/>
</dbReference>
<comment type="caution">
    <text evidence="9">The sequence shown here is derived from an EMBL/GenBank/DDBJ whole genome shotgun (WGS) entry which is preliminary data.</text>
</comment>
<evidence type="ECO:0000256" key="2">
    <source>
        <dbReference type="ARBA" id="ARBA00022448"/>
    </source>
</evidence>
<dbReference type="Pfam" id="PF04193">
    <property type="entry name" value="PQ-loop"/>
    <property type="match status" value="2"/>
</dbReference>
<evidence type="ECO:0000256" key="8">
    <source>
        <dbReference type="PIRNR" id="PIRNR023381"/>
    </source>
</evidence>